<keyword evidence="2" id="KW-0966">Cell projection</keyword>
<dbReference type="AlphaFoldDB" id="A0A2A4Z183"/>
<gene>
    <name evidence="2" type="ORF">COB13_09210</name>
</gene>
<feature type="compositionally biased region" description="Low complexity" evidence="1">
    <location>
        <begin position="1"/>
        <end position="13"/>
    </location>
</feature>
<organism evidence="2">
    <name type="scientific">OCS116 cluster bacterium</name>
    <dbReference type="NCBI Taxonomy" id="2030921"/>
    <lineage>
        <taxon>Bacteria</taxon>
        <taxon>Pseudomonadati</taxon>
        <taxon>Pseudomonadota</taxon>
        <taxon>Alphaproteobacteria</taxon>
        <taxon>OCS116 cluster</taxon>
    </lineage>
</organism>
<keyword evidence="2" id="KW-0969">Cilium</keyword>
<dbReference type="GO" id="GO:0044781">
    <property type="term" value="P:bacterial-type flagellum organization"/>
    <property type="evidence" value="ECO:0007669"/>
    <property type="project" value="InterPro"/>
</dbReference>
<evidence type="ECO:0000313" key="2">
    <source>
        <dbReference type="EMBL" id="PCJ00777.1"/>
    </source>
</evidence>
<dbReference type="InterPro" id="IPR010845">
    <property type="entry name" value="FlaF"/>
</dbReference>
<accession>A0A2A4Z183</accession>
<sequence length="126" mass="13985">MYNNAQQAYANAAKTTESPRGREGQLLIKAANKLTNIRDNFEQVSRDDMNEALTYNRKLWTIFSTSVSSAENPLPLPIKNNIASLAVFIFKHQLSFMAKPEAAKLESLININRDIASGLFAKPNAA</sequence>
<dbReference type="Pfam" id="PF07309">
    <property type="entry name" value="FlaF"/>
    <property type="match status" value="1"/>
</dbReference>
<comment type="caution">
    <text evidence="2">The sequence shown here is derived from an EMBL/GenBank/DDBJ whole genome shotgun (WGS) entry which is preliminary data.</text>
</comment>
<reference key="1">
    <citation type="submission" date="2017-08" db="EMBL/GenBank/DDBJ databases">
        <title>A dynamic microbial community with high functional redundancy inhabits the cold, oxic subseafloor aquifer.</title>
        <authorList>
            <person name="Tully B.J."/>
            <person name="Wheat C.G."/>
            <person name="Glazer B.T."/>
            <person name="Huber J.A."/>
        </authorList>
    </citation>
    <scope>NUCLEOTIDE SEQUENCE [LARGE SCALE GENOMIC DNA]</scope>
</reference>
<dbReference type="EMBL" id="NVUS01000010">
    <property type="protein sequence ID" value="PCJ00777.1"/>
    <property type="molecule type" value="Genomic_DNA"/>
</dbReference>
<evidence type="ECO:0000256" key="1">
    <source>
        <dbReference type="SAM" id="MobiDB-lite"/>
    </source>
</evidence>
<keyword evidence="2" id="KW-0282">Flagellum</keyword>
<reference evidence="2" key="2">
    <citation type="journal article" date="2018" name="ISME J.">
        <title>A dynamic microbial community with high functional redundancy inhabits the cold, oxic subseafloor aquifer.</title>
        <authorList>
            <person name="Tully B.J."/>
            <person name="Wheat C.G."/>
            <person name="Glazer B.T."/>
            <person name="Huber J.A."/>
        </authorList>
    </citation>
    <scope>NUCLEOTIDE SEQUENCE</scope>
    <source>
        <strain evidence="2">NORP83</strain>
    </source>
</reference>
<proteinExistence type="predicted"/>
<feature type="region of interest" description="Disordered" evidence="1">
    <location>
        <begin position="1"/>
        <end position="22"/>
    </location>
</feature>
<protein>
    <submittedName>
        <fullName evidence="2">Flagellar protein FlaF</fullName>
    </submittedName>
</protein>
<dbReference type="NCBIfam" id="NF009435">
    <property type="entry name" value="PRK12794.1"/>
    <property type="match status" value="1"/>
</dbReference>
<name>A0A2A4Z183_9PROT</name>